<dbReference type="AlphaFoldDB" id="A0A9W6NGJ8"/>
<dbReference type="Gene3D" id="1.25.40.10">
    <property type="entry name" value="Tetratricopeptide repeat domain"/>
    <property type="match status" value="1"/>
</dbReference>
<dbReference type="SUPFAM" id="SSF48452">
    <property type="entry name" value="TPR-like"/>
    <property type="match status" value="1"/>
</dbReference>
<dbReference type="Pfam" id="PF06041">
    <property type="entry name" value="DUF924"/>
    <property type="match status" value="1"/>
</dbReference>
<evidence type="ECO:0000313" key="1">
    <source>
        <dbReference type="EMBL" id="GLK89905.1"/>
    </source>
</evidence>
<evidence type="ECO:0008006" key="3">
    <source>
        <dbReference type="Google" id="ProtNLM"/>
    </source>
</evidence>
<dbReference type="EMBL" id="BSFN01000008">
    <property type="protein sequence ID" value="GLK89905.1"/>
    <property type="molecule type" value="Genomic_DNA"/>
</dbReference>
<name>A0A9W6NGJ8_9PSED</name>
<organism evidence="1 2">
    <name type="scientific">Pseudomonas turukhanskensis</name>
    <dbReference type="NCBI Taxonomy" id="1806536"/>
    <lineage>
        <taxon>Bacteria</taxon>
        <taxon>Pseudomonadati</taxon>
        <taxon>Pseudomonadota</taxon>
        <taxon>Gammaproteobacteria</taxon>
        <taxon>Pseudomonadales</taxon>
        <taxon>Pseudomonadaceae</taxon>
        <taxon>Pseudomonas</taxon>
    </lineage>
</organism>
<reference evidence="1" key="1">
    <citation type="journal article" date="2014" name="Int. J. Syst. Evol. Microbiol.">
        <title>Complete genome sequence of Corynebacterium casei LMG S-19264T (=DSM 44701T), isolated from a smear-ripened cheese.</title>
        <authorList>
            <consortium name="US DOE Joint Genome Institute (JGI-PGF)"/>
            <person name="Walter F."/>
            <person name="Albersmeier A."/>
            <person name="Kalinowski J."/>
            <person name="Ruckert C."/>
        </authorList>
    </citation>
    <scope>NUCLEOTIDE SEQUENCE</scope>
    <source>
        <strain evidence="1">VKM B-2935</strain>
    </source>
</reference>
<keyword evidence="2" id="KW-1185">Reference proteome</keyword>
<sequence>MSAPWQPLLDWWFGSGETAAEVASAQQGLWFGKQNSQDDYAREHFAPLVRQALAGELEAWTETAEGWLALILLLDQLPRMIYRDSPFAYSGDNRAQQLVARGLAAGWEQALAPLEQTFVYLVLEHSENLASQNLAIELFAGLLEQVSEEDRAYFTHTLDYAERHQCVIARFGRFPHRNQALGRDSTAEEISFLKEPGSGF</sequence>
<dbReference type="Proteomes" id="UP001143328">
    <property type="component" value="Unassembled WGS sequence"/>
</dbReference>
<dbReference type="RefSeq" id="WP_271196103.1">
    <property type="nucleotide sequence ID" value="NZ_BSFN01000008.1"/>
</dbReference>
<proteinExistence type="predicted"/>
<protein>
    <recommendedName>
        <fullName evidence="3">DUF924 domain-containing protein</fullName>
    </recommendedName>
</protein>
<evidence type="ECO:0000313" key="2">
    <source>
        <dbReference type="Proteomes" id="UP001143328"/>
    </source>
</evidence>
<dbReference type="InterPro" id="IPR010323">
    <property type="entry name" value="DUF924"/>
</dbReference>
<dbReference type="InterPro" id="IPR011990">
    <property type="entry name" value="TPR-like_helical_dom_sf"/>
</dbReference>
<comment type="caution">
    <text evidence="1">The sequence shown here is derived from an EMBL/GenBank/DDBJ whole genome shotgun (WGS) entry which is preliminary data.</text>
</comment>
<reference evidence="1" key="2">
    <citation type="submission" date="2023-01" db="EMBL/GenBank/DDBJ databases">
        <authorList>
            <person name="Sun Q."/>
            <person name="Evtushenko L."/>
        </authorList>
    </citation>
    <scope>NUCLEOTIDE SEQUENCE</scope>
    <source>
        <strain evidence="1">VKM B-2935</strain>
    </source>
</reference>
<accession>A0A9W6NGJ8</accession>
<dbReference type="Gene3D" id="1.20.58.320">
    <property type="entry name" value="TPR-like"/>
    <property type="match status" value="1"/>
</dbReference>
<gene>
    <name evidence="1" type="ORF">GCM10017655_29670</name>
</gene>